<dbReference type="Proteomes" id="UP001212997">
    <property type="component" value="Unassembled WGS sequence"/>
</dbReference>
<evidence type="ECO:0000313" key="4">
    <source>
        <dbReference type="Proteomes" id="UP001212997"/>
    </source>
</evidence>
<feature type="compositionally biased region" description="Low complexity" evidence="2">
    <location>
        <begin position="178"/>
        <end position="192"/>
    </location>
</feature>
<evidence type="ECO:0000256" key="1">
    <source>
        <dbReference type="SAM" id="Coils"/>
    </source>
</evidence>
<feature type="region of interest" description="Disordered" evidence="2">
    <location>
        <begin position="81"/>
        <end position="107"/>
    </location>
</feature>
<dbReference type="InterPro" id="IPR019152">
    <property type="entry name" value="DUF2046"/>
</dbReference>
<dbReference type="EMBL" id="JANAWD010000256">
    <property type="protein sequence ID" value="KAJ3482798.1"/>
    <property type="molecule type" value="Genomic_DNA"/>
</dbReference>
<protein>
    <submittedName>
        <fullName evidence="3">Uncharacterized protein</fullName>
    </submittedName>
</protein>
<evidence type="ECO:0000256" key="2">
    <source>
        <dbReference type="SAM" id="MobiDB-lite"/>
    </source>
</evidence>
<organism evidence="3 4">
    <name type="scientific">Meripilus lineatus</name>
    <dbReference type="NCBI Taxonomy" id="2056292"/>
    <lineage>
        <taxon>Eukaryota</taxon>
        <taxon>Fungi</taxon>
        <taxon>Dikarya</taxon>
        <taxon>Basidiomycota</taxon>
        <taxon>Agaricomycotina</taxon>
        <taxon>Agaricomycetes</taxon>
        <taxon>Polyporales</taxon>
        <taxon>Meripilaceae</taxon>
        <taxon>Meripilus</taxon>
    </lineage>
</organism>
<feature type="region of interest" description="Disordered" evidence="2">
    <location>
        <begin position="1"/>
        <end position="21"/>
    </location>
</feature>
<feature type="compositionally biased region" description="Polar residues" evidence="2">
    <location>
        <begin position="193"/>
        <end position="202"/>
    </location>
</feature>
<keyword evidence="4" id="KW-1185">Reference proteome</keyword>
<accession>A0AAD5V0P8</accession>
<feature type="compositionally biased region" description="Low complexity" evidence="2">
    <location>
        <begin position="222"/>
        <end position="240"/>
    </location>
</feature>
<feature type="compositionally biased region" description="Polar residues" evidence="2">
    <location>
        <begin position="350"/>
        <end position="364"/>
    </location>
</feature>
<dbReference type="PANTHER" id="PTHR15276">
    <property type="entry name" value="H4 D10S170 PROTEIN-RELATED"/>
    <property type="match status" value="1"/>
</dbReference>
<feature type="compositionally biased region" description="Low complexity" evidence="2">
    <location>
        <begin position="81"/>
        <end position="91"/>
    </location>
</feature>
<sequence length="477" mass="51778">MSLSPPLRRLSSAGSSSKESLINAYEAEEERIINVLSRKLEKLREEKIELENVLEAESEAHVNRLSRELSALRMAQQQQSQLQVNGSGSVSPVDIRGSSSPAAPSNDAMLEALRRENEQLRGRLVDTERDYIRISRLNEIYREELIDHRRRLGLAVDNLIGLAPYDPYSQPTHRRAQSTSSSVSTSPYLSPSHPQSNTSHTVSARVPIPRPPSQIRRPHNHFTSTSTTPPSSSSASASLPSPFPFSPPGVGMSNTTSFTTPPSSGSLAAMNQATITNPHELTYPSVPPPSLSSSFGEPQTLAAGVVDLNHHQLNGLNGLNGINEVDDIPLPPPVPIPRAHPRAEMDYSLSPTDGTFSRGSSTGVSPRRSFHIPRRGSFERAAGRVASSMFFGESPGSSAWMIDDEFRSPSRSRSRVGSISSVERGARIAETGRLIPRNRLDNAEGHGADMGLSQGVNEGMLNGRINGARMNGHHRHA</sequence>
<feature type="region of interest" description="Disordered" evidence="2">
    <location>
        <begin position="350"/>
        <end position="370"/>
    </location>
</feature>
<proteinExistence type="predicted"/>
<reference evidence="3" key="1">
    <citation type="submission" date="2022-07" db="EMBL/GenBank/DDBJ databases">
        <title>Genome Sequence of Physisporinus lineatus.</title>
        <authorList>
            <person name="Buettner E."/>
        </authorList>
    </citation>
    <scope>NUCLEOTIDE SEQUENCE</scope>
    <source>
        <strain evidence="3">VT162</strain>
    </source>
</reference>
<comment type="caution">
    <text evidence="3">The sequence shown here is derived from an EMBL/GenBank/DDBJ whole genome shotgun (WGS) entry which is preliminary data.</text>
</comment>
<keyword evidence="1" id="KW-0175">Coiled coil</keyword>
<feature type="region of interest" description="Disordered" evidence="2">
    <location>
        <begin position="167"/>
        <end position="268"/>
    </location>
</feature>
<dbReference type="PANTHER" id="PTHR15276:SF0">
    <property type="entry name" value="COILED-COIL DOMAIN-CONTAINING PROTEIN 6"/>
    <property type="match status" value="1"/>
</dbReference>
<name>A0AAD5V0P8_9APHY</name>
<gene>
    <name evidence="3" type="ORF">NLI96_g6732</name>
</gene>
<dbReference type="Pfam" id="PF09755">
    <property type="entry name" value="DUF2046"/>
    <property type="match status" value="1"/>
</dbReference>
<evidence type="ECO:0000313" key="3">
    <source>
        <dbReference type="EMBL" id="KAJ3482798.1"/>
    </source>
</evidence>
<feature type="compositionally biased region" description="Low complexity" evidence="2">
    <location>
        <begin position="253"/>
        <end position="266"/>
    </location>
</feature>
<dbReference type="AlphaFoldDB" id="A0AAD5V0P8"/>
<feature type="coiled-coil region" evidence="1">
    <location>
        <begin position="26"/>
        <end position="60"/>
    </location>
</feature>
<feature type="region of interest" description="Disordered" evidence="2">
    <location>
        <begin position="278"/>
        <end position="297"/>
    </location>
</feature>